<proteinExistence type="predicted"/>
<keyword evidence="1" id="KW-0732">Signal</keyword>
<evidence type="ECO:0000313" key="2">
    <source>
        <dbReference type="EMBL" id="QDU76759.1"/>
    </source>
</evidence>
<dbReference type="KEGG" id="bvo:Pan97_38160"/>
<accession>A0A518CC14</accession>
<organism evidence="2 3">
    <name type="scientific">Bremerella volcania</name>
    <dbReference type="NCBI Taxonomy" id="2527984"/>
    <lineage>
        <taxon>Bacteria</taxon>
        <taxon>Pseudomonadati</taxon>
        <taxon>Planctomycetota</taxon>
        <taxon>Planctomycetia</taxon>
        <taxon>Pirellulales</taxon>
        <taxon>Pirellulaceae</taxon>
        <taxon>Bremerella</taxon>
    </lineage>
</organism>
<gene>
    <name evidence="2" type="ORF">Pan97_38160</name>
</gene>
<dbReference type="AlphaFoldDB" id="A0A518CC14"/>
<name>A0A518CC14_9BACT</name>
<keyword evidence="3" id="KW-1185">Reference proteome</keyword>
<sequence precursor="true">MRIHFTWLLLLVVWPATPITAEEAFRTDHSDDEKLPWYQTVPGQFPPQGSAHYFSGELVGKDHIHRTGTIRVSRTDKQRRSHWDLPIDFRMLPYGSLAYHGSPAALKDIPIGTHLHGLWYVKDEGEGTKSLFYNRKSIEADFTKAFRLVDDFTYYQEKNQLWQVDSVDLKEMKLHLVSQAEGEEKPTTIELDLTPATRVYLGKQIATLQDIQPGQNVLFNLTWATLYGVGRCTNLWLDEESRQIAQTQQLAQHRLHQKDRGIAGIIDAVDNQNRILTVTLFGGVDASLLEDFKPNTIAQVCVAEPTLQIYDQVNDKKGGPILSVDPIEKKPGSSGMQIRVQPSLLLEGYRPGRIVRIFPSGWPVVTLPEEETLWPERD</sequence>
<protein>
    <submittedName>
        <fullName evidence="2">Uncharacterized protein</fullName>
    </submittedName>
</protein>
<reference evidence="3" key="1">
    <citation type="submission" date="2019-02" db="EMBL/GenBank/DDBJ databases">
        <title>Deep-cultivation of Planctomycetes and their phenomic and genomic characterization uncovers novel biology.</title>
        <authorList>
            <person name="Wiegand S."/>
            <person name="Jogler M."/>
            <person name="Boedeker C."/>
            <person name="Pinto D."/>
            <person name="Vollmers J."/>
            <person name="Rivas-Marin E."/>
            <person name="Kohn T."/>
            <person name="Peeters S.H."/>
            <person name="Heuer A."/>
            <person name="Rast P."/>
            <person name="Oberbeckmann S."/>
            <person name="Bunk B."/>
            <person name="Jeske O."/>
            <person name="Meyerdierks A."/>
            <person name="Storesund J.E."/>
            <person name="Kallscheuer N."/>
            <person name="Luecker S."/>
            <person name="Lage O.M."/>
            <person name="Pohl T."/>
            <person name="Merkel B.J."/>
            <person name="Hornburger P."/>
            <person name="Mueller R.-W."/>
            <person name="Bruemmer F."/>
            <person name="Labrenz M."/>
            <person name="Spormann A.M."/>
            <person name="Op den Camp H."/>
            <person name="Overmann J."/>
            <person name="Amann R."/>
            <person name="Jetten M.S.M."/>
            <person name="Mascher T."/>
            <person name="Medema M.H."/>
            <person name="Devos D.P."/>
            <person name="Kaster A.-K."/>
            <person name="Ovreas L."/>
            <person name="Rohde M."/>
            <person name="Galperin M.Y."/>
            <person name="Jogler C."/>
        </authorList>
    </citation>
    <scope>NUCLEOTIDE SEQUENCE [LARGE SCALE GENOMIC DNA]</scope>
    <source>
        <strain evidence="3">Pan97</strain>
    </source>
</reference>
<feature type="chain" id="PRO_5022101780" evidence="1">
    <location>
        <begin position="22"/>
        <end position="378"/>
    </location>
</feature>
<dbReference type="OrthoDB" id="247927at2"/>
<dbReference type="EMBL" id="CP036289">
    <property type="protein sequence ID" value="QDU76759.1"/>
    <property type="molecule type" value="Genomic_DNA"/>
</dbReference>
<dbReference type="RefSeq" id="WP_144975125.1">
    <property type="nucleotide sequence ID" value="NZ_CP036289.1"/>
</dbReference>
<dbReference type="Proteomes" id="UP000318626">
    <property type="component" value="Chromosome"/>
</dbReference>
<evidence type="ECO:0000256" key="1">
    <source>
        <dbReference type="SAM" id="SignalP"/>
    </source>
</evidence>
<feature type="signal peptide" evidence="1">
    <location>
        <begin position="1"/>
        <end position="21"/>
    </location>
</feature>
<evidence type="ECO:0000313" key="3">
    <source>
        <dbReference type="Proteomes" id="UP000318626"/>
    </source>
</evidence>